<name>A0ABY2GR26_9HYPO</name>
<dbReference type="PRINTS" id="PR00463">
    <property type="entry name" value="EP450I"/>
</dbReference>
<evidence type="ECO:0000256" key="5">
    <source>
        <dbReference type="RuleBase" id="RU000461"/>
    </source>
</evidence>
<comment type="similarity">
    <text evidence="5">Belongs to the cytochrome P450 family.</text>
</comment>
<comment type="caution">
    <text evidence="6">The sequence shown here is derived from an EMBL/GenBank/DDBJ whole genome shotgun (WGS) entry which is preliminary data.</text>
</comment>
<dbReference type="PANTHER" id="PTHR24305:SF188">
    <property type="entry name" value="P450, PUTATIVE (EUROFUNG)-RELATED"/>
    <property type="match status" value="1"/>
</dbReference>
<evidence type="ECO:0000256" key="3">
    <source>
        <dbReference type="ARBA" id="ARBA00022723"/>
    </source>
</evidence>
<protein>
    <submittedName>
        <fullName evidence="6">Pisatin demethylase</fullName>
    </submittedName>
</protein>
<evidence type="ECO:0000313" key="7">
    <source>
        <dbReference type="Proteomes" id="UP001642720"/>
    </source>
</evidence>
<dbReference type="Gene3D" id="1.10.630.10">
    <property type="entry name" value="Cytochrome P450"/>
    <property type="match status" value="1"/>
</dbReference>
<dbReference type="GeneID" id="300581401"/>
<keyword evidence="4 5" id="KW-0408">Iron</keyword>
<sequence>MLTFQLAISACGILVVARLVFSFIKSFTSPTRHIQGPLLARFTRLWYFRRVSLGRFEHENIQLHRQYGSIVRLAPNMYSIDIPEAVNTVYGIGSKLPKSEWYDGWKHPSPDAWTTFPDRDIKRHAQTRRVFQGLYSMSSLVGYERYVDECADVLLNRLSLFSKSGEPINMGHWFQCYAFDVIGNITFSKPFGFLDRGEDVSGLLQAQHKVLAYSTLIGIYSSLHPYTFAVSNFFGIGGAAGRTYLAAYVKERIRQRRAEQTKNEEKALPAHNDGSPEDFLEKIMIKNKDAPSKVTDYHVFMMSMSNIIAGSDTTAISLSAILYYLIKHPYVMEKVREEVDLISHTGAHLGFKESLEMPYWQAVMKEALRLHPATGLPLWRTVTEGGIQLNGHFFPEGSSIGLNTWTAHYNEDVFGDDAAEFRPERWLEAEEEGGHRLARMNAYYLPERSDINEEQFGLGSRTCIGRHISYLEMSKLIPLLIRNFDFELQDKEREWQTTNYWFVKPNNFNVIVKARETL</sequence>
<dbReference type="CDD" id="cd11060">
    <property type="entry name" value="CYP57A1-like"/>
    <property type="match status" value="1"/>
</dbReference>
<dbReference type="Proteomes" id="UP001642720">
    <property type="component" value="Unassembled WGS sequence"/>
</dbReference>
<keyword evidence="3 5" id="KW-0479">Metal-binding</keyword>
<proteinExistence type="inferred from homology"/>
<keyword evidence="5" id="KW-0503">Monooxygenase</keyword>
<comment type="cofactor">
    <cofactor evidence="1">
        <name>heme</name>
        <dbReference type="ChEBI" id="CHEBI:30413"/>
    </cofactor>
</comment>
<evidence type="ECO:0000313" key="6">
    <source>
        <dbReference type="EMBL" id="TFA98384.1"/>
    </source>
</evidence>
<keyword evidence="5" id="KW-0560">Oxidoreductase</keyword>
<dbReference type="InterPro" id="IPR050121">
    <property type="entry name" value="Cytochrome_P450_monoxygenase"/>
</dbReference>
<dbReference type="PRINTS" id="PR00385">
    <property type="entry name" value="P450"/>
</dbReference>
<gene>
    <name evidence="6" type="ORF">CCMA1212_009888</name>
</gene>
<dbReference type="Pfam" id="PF00067">
    <property type="entry name" value="p450"/>
    <property type="match status" value="1"/>
</dbReference>
<dbReference type="InterPro" id="IPR017972">
    <property type="entry name" value="Cyt_P450_CS"/>
</dbReference>
<dbReference type="EMBL" id="PPTA01000020">
    <property type="protein sequence ID" value="TFA98384.1"/>
    <property type="molecule type" value="Genomic_DNA"/>
</dbReference>
<evidence type="ECO:0000256" key="2">
    <source>
        <dbReference type="ARBA" id="ARBA00022617"/>
    </source>
</evidence>
<dbReference type="RefSeq" id="XP_073554586.1">
    <property type="nucleotide sequence ID" value="XM_073706951.1"/>
</dbReference>
<dbReference type="InterPro" id="IPR002401">
    <property type="entry name" value="Cyt_P450_E_grp-I"/>
</dbReference>
<accession>A0ABY2GR26</accession>
<keyword evidence="7" id="KW-1185">Reference proteome</keyword>
<dbReference type="PANTHER" id="PTHR24305">
    <property type="entry name" value="CYTOCHROME P450"/>
    <property type="match status" value="1"/>
</dbReference>
<dbReference type="InterPro" id="IPR001128">
    <property type="entry name" value="Cyt_P450"/>
</dbReference>
<dbReference type="InterPro" id="IPR036396">
    <property type="entry name" value="Cyt_P450_sf"/>
</dbReference>
<dbReference type="PROSITE" id="PS00086">
    <property type="entry name" value="CYTOCHROME_P450"/>
    <property type="match status" value="1"/>
</dbReference>
<keyword evidence="2 5" id="KW-0349">Heme</keyword>
<dbReference type="SUPFAM" id="SSF48264">
    <property type="entry name" value="Cytochrome P450"/>
    <property type="match status" value="1"/>
</dbReference>
<organism evidence="6 7">
    <name type="scientific">Trichoderma ghanense</name>
    <dbReference type="NCBI Taxonomy" id="65468"/>
    <lineage>
        <taxon>Eukaryota</taxon>
        <taxon>Fungi</taxon>
        <taxon>Dikarya</taxon>
        <taxon>Ascomycota</taxon>
        <taxon>Pezizomycotina</taxon>
        <taxon>Sordariomycetes</taxon>
        <taxon>Hypocreomycetidae</taxon>
        <taxon>Hypocreales</taxon>
        <taxon>Hypocreaceae</taxon>
        <taxon>Trichoderma</taxon>
    </lineage>
</organism>
<evidence type="ECO:0000256" key="4">
    <source>
        <dbReference type="ARBA" id="ARBA00023004"/>
    </source>
</evidence>
<reference evidence="6 7" key="1">
    <citation type="submission" date="2018-01" db="EMBL/GenBank/DDBJ databases">
        <title>Genome characterization of the sugarcane-associated fungus Trichoderma ghanense CCMA-1212 and their application in lignocelulose bioconversion.</title>
        <authorList>
            <person name="Steindorff A.S."/>
            <person name="Mendes T.D."/>
            <person name="Vilela E.S.D."/>
            <person name="Rodrigues D.S."/>
            <person name="Formighieri E.F."/>
            <person name="Melo I.S."/>
            <person name="Favaro L.C.L."/>
        </authorList>
    </citation>
    <scope>NUCLEOTIDE SEQUENCE [LARGE SCALE GENOMIC DNA]</scope>
    <source>
        <strain evidence="6 7">CCMA-1212</strain>
    </source>
</reference>
<evidence type="ECO:0000256" key="1">
    <source>
        <dbReference type="ARBA" id="ARBA00001971"/>
    </source>
</evidence>